<dbReference type="AlphaFoldDB" id="A0A811V545"/>
<reference evidence="2" key="1">
    <citation type="submission" date="2020-11" db="EMBL/GenBank/DDBJ databases">
        <authorList>
            <person name="Whitehead M."/>
        </authorList>
    </citation>
    <scope>NUCLEOTIDE SEQUENCE</scope>
    <source>
        <strain evidence="2">EGII</strain>
    </source>
</reference>
<evidence type="ECO:0000256" key="1">
    <source>
        <dbReference type="SAM" id="MobiDB-lite"/>
    </source>
</evidence>
<gene>
    <name evidence="2" type="ORF">CCAP1982_LOCUS14299</name>
</gene>
<keyword evidence="3" id="KW-1185">Reference proteome</keyword>
<feature type="region of interest" description="Disordered" evidence="1">
    <location>
        <begin position="17"/>
        <end position="38"/>
    </location>
</feature>
<evidence type="ECO:0000313" key="3">
    <source>
        <dbReference type="Proteomes" id="UP000606786"/>
    </source>
</evidence>
<evidence type="ECO:0000313" key="2">
    <source>
        <dbReference type="EMBL" id="CAD7005961.1"/>
    </source>
</evidence>
<sequence length="78" mass="8442">TRKSITSAAATIATKTTTTTTTTANMEDNNTSTPMKSDESVTLTIRLIMQGKVSEEVGDEDAGGDNDEWLIKFLFLLI</sequence>
<feature type="compositionally biased region" description="Polar residues" evidence="1">
    <location>
        <begin position="25"/>
        <end position="38"/>
    </location>
</feature>
<protein>
    <submittedName>
        <fullName evidence="2">(Mediterranean fruit fly) hypothetical protein</fullName>
    </submittedName>
</protein>
<feature type="non-terminal residue" evidence="2">
    <location>
        <position position="1"/>
    </location>
</feature>
<dbReference type="Proteomes" id="UP000606786">
    <property type="component" value="Unassembled WGS sequence"/>
</dbReference>
<accession>A0A811V545</accession>
<proteinExistence type="predicted"/>
<dbReference type="EMBL" id="CAJHJT010000034">
    <property type="protein sequence ID" value="CAD7005961.1"/>
    <property type="molecule type" value="Genomic_DNA"/>
</dbReference>
<organism evidence="2 3">
    <name type="scientific">Ceratitis capitata</name>
    <name type="common">Mediterranean fruit fly</name>
    <name type="synonym">Tephritis capitata</name>
    <dbReference type="NCBI Taxonomy" id="7213"/>
    <lineage>
        <taxon>Eukaryota</taxon>
        <taxon>Metazoa</taxon>
        <taxon>Ecdysozoa</taxon>
        <taxon>Arthropoda</taxon>
        <taxon>Hexapoda</taxon>
        <taxon>Insecta</taxon>
        <taxon>Pterygota</taxon>
        <taxon>Neoptera</taxon>
        <taxon>Endopterygota</taxon>
        <taxon>Diptera</taxon>
        <taxon>Brachycera</taxon>
        <taxon>Muscomorpha</taxon>
        <taxon>Tephritoidea</taxon>
        <taxon>Tephritidae</taxon>
        <taxon>Ceratitis</taxon>
        <taxon>Ceratitis</taxon>
    </lineage>
</organism>
<comment type="caution">
    <text evidence="2">The sequence shown here is derived from an EMBL/GenBank/DDBJ whole genome shotgun (WGS) entry which is preliminary data.</text>
</comment>
<name>A0A811V545_CERCA</name>